<protein>
    <submittedName>
        <fullName evidence="2">Uncharacterized protein</fullName>
    </submittedName>
</protein>
<geneLocation type="chloroplast" evidence="2"/>
<keyword evidence="1" id="KW-1133">Transmembrane helix</keyword>
<name>A0A6B9UDG3_9CHLO</name>
<keyword evidence="2" id="KW-0934">Plastid</keyword>
<feature type="transmembrane region" description="Helical" evidence="1">
    <location>
        <begin position="274"/>
        <end position="295"/>
    </location>
</feature>
<keyword evidence="1" id="KW-0472">Membrane</keyword>
<keyword evidence="2" id="KW-0150">Chloroplast</keyword>
<keyword evidence="1" id="KW-0812">Transmembrane</keyword>
<reference evidence="2" key="1">
    <citation type="journal article" date="2019" name="Mitochondrial DNA Part B Resour">
        <title>Complete chloroplast genome of green alga Caulerpa serrulata (Forsskaal) J.Agardh, 1837.</title>
        <authorList>
            <person name="Tan W."/>
            <person name="Wang R."/>
            <person name="Liu H."/>
            <person name="Wang Y."/>
            <person name="Ke H."/>
            <person name="Fan J."/>
            <person name="Chen F."/>
        </authorList>
    </citation>
    <scope>NUCLEOTIDE SEQUENCE</scope>
</reference>
<dbReference type="AlphaFoldDB" id="A0A6B9UDG3"/>
<evidence type="ECO:0000256" key="1">
    <source>
        <dbReference type="SAM" id="Phobius"/>
    </source>
</evidence>
<proteinExistence type="predicted"/>
<dbReference type="EMBL" id="MK792749">
    <property type="protein sequence ID" value="QHN60119.1"/>
    <property type="molecule type" value="Genomic_DNA"/>
</dbReference>
<gene>
    <name evidence="2" type="primary">orf297</name>
</gene>
<accession>A0A6B9UDG3</accession>
<evidence type="ECO:0000313" key="2">
    <source>
        <dbReference type="EMBL" id="QHN60119.1"/>
    </source>
</evidence>
<sequence length="301" mass="35193">MFYIYIPVKHFVDLLWAREDMFFQVKQKQKQINPDPIKTIYLGWLKLNHPEIYQSFKVLDKLKGERLAEYLYPKLAEYTPLSKSKFKGEPTGRNTTVFLKSEEKEAARIAEEKFKQELVETDIELLYRRHKKYKNYSDYIASNPPSLKSTDFYPNRMSVNNEIFFYFMIGDEAKAVELIKIEFFKIYGYTPSGLALEYSLIDWKREIQRKQRISKLKRGGNKKKRAVGSISGLQLSTRENSAQEARARCTEYVLVDYENRLPLPSPSGGWGGRWLLGDSLVVVVIGIAVMALGNFRLRLRR</sequence>
<organism evidence="2">
    <name type="scientific">Caulerpa serrulata</name>
    <dbReference type="NCBI Taxonomy" id="177068"/>
    <lineage>
        <taxon>Eukaryota</taxon>
        <taxon>Viridiplantae</taxon>
        <taxon>Chlorophyta</taxon>
        <taxon>core chlorophytes</taxon>
        <taxon>Ulvophyceae</taxon>
        <taxon>TCBD clade</taxon>
        <taxon>Bryopsidales</taxon>
        <taxon>Halimedineae</taxon>
        <taxon>Caulerpaceae</taxon>
        <taxon>Caulerpa</taxon>
    </lineage>
</organism>